<keyword evidence="2" id="KW-1185">Reference proteome</keyword>
<dbReference type="EMBL" id="JAQIZT010000002">
    <property type="protein sequence ID" value="KAJ7005414.1"/>
    <property type="molecule type" value="Genomic_DNA"/>
</dbReference>
<evidence type="ECO:0000313" key="1">
    <source>
        <dbReference type="EMBL" id="KAJ7005414.1"/>
    </source>
</evidence>
<proteinExistence type="predicted"/>
<dbReference type="Proteomes" id="UP001164929">
    <property type="component" value="Chromosome 2"/>
</dbReference>
<accession>A0AAD6RAQ8</accession>
<sequence>MSNQMPYKESVLPAAVEARVSIEAGSTFGMGRGLLETKERLLEWTGLEQVLPAGKIYKEFVLLQRLLLQLPKKSARWINLHSQHLVKCASVVWVRE</sequence>
<comment type="caution">
    <text evidence="1">The sequence shown here is derived from an EMBL/GenBank/DDBJ whole genome shotgun (WGS) entry which is preliminary data.</text>
</comment>
<gene>
    <name evidence="1" type="ORF">NC653_004892</name>
</gene>
<organism evidence="1 2">
    <name type="scientific">Populus alba x Populus x berolinensis</name>
    <dbReference type="NCBI Taxonomy" id="444605"/>
    <lineage>
        <taxon>Eukaryota</taxon>
        <taxon>Viridiplantae</taxon>
        <taxon>Streptophyta</taxon>
        <taxon>Embryophyta</taxon>
        <taxon>Tracheophyta</taxon>
        <taxon>Spermatophyta</taxon>
        <taxon>Magnoliopsida</taxon>
        <taxon>eudicotyledons</taxon>
        <taxon>Gunneridae</taxon>
        <taxon>Pentapetalae</taxon>
        <taxon>rosids</taxon>
        <taxon>fabids</taxon>
        <taxon>Malpighiales</taxon>
        <taxon>Salicaceae</taxon>
        <taxon>Saliceae</taxon>
        <taxon>Populus</taxon>
    </lineage>
</organism>
<protein>
    <submittedName>
        <fullName evidence="1">Uncharacterized protein</fullName>
    </submittedName>
</protein>
<reference evidence="1" key="1">
    <citation type="journal article" date="2023" name="Mol. Ecol. Resour.">
        <title>Chromosome-level genome assembly of a triploid poplar Populus alba 'Berolinensis'.</title>
        <authorList>
            <person name="Chen S."/>
            <person name="Yu Y."/>
            <person name="Wang X."/>
            <person name="Wang S."/>
            <person name="Zhang T."/>
            <person name="Zhou Y."/>
            <person name="He R."/>
            <person name="Meng N."/>
            <person name="Wang Y."/>
            <person name="Liu W."/>
            <person name="Liu Z."/>
            <person name="Liu J."/>
            <person name="Guo Q."/>
            <person name="Huang H."/>
            <person name="Sederoff R.R."/>
            <person name="Wang G."/>
            <person name="Qu G."/>
            <person name="Chen S."/>
        </authorList>
    </citation>
    <scope>NUCLEOTIDE SEQUENCE</scope>
    <source>
        <strain evidence="1">SC-2020</strain>
    </source>
</reference>
<dbReference type="AlphaFoldDB" id="A0AAD6RAQ8"/>
<name>A0AAD6RAQ8_9ROSI</name>
<evidence type="ECO:0000313" key="2">
    <source>
        <dbReference type="Proteomes" id="UP001164929"/>
    </source>
</evidence>